<evidence type="ECO:0000256" key="3">
    <source>
        <dbReference type="ARBA" id="ARBA00023014"/>
    </source>
</evidence>
<comment type="caution">
    <text evidence="5">The sequence shown here is derived from an EMBL/GenBank/DDBJ whole genome shotgun (WGS) entry which is preliminary data.</text>
</comment>
<dbReference type="InterPro" id="IPR017896">
    <property type="entry name" value="4Fe4S_Fe-S-bd"/>
</dbReference>
<dbReference type="Pfam" id="PF00248">
    <property type="entry name" value="Aldo_ket_red"/>
    <property type="match status" value="1"/>
</dbReference>
<dbReference type="GO" id="GO:0051536">
    <property type="term" value="F:iron-sulfur cluster binding"/>
    <property type="evidence" value="ECO:0007669"/>
    <property type="project" value="UniProtKB-KW"/>
</dbReference>
<dbReference type="InterPro" id="IPR053135">
    <property type="entry name" value="AKR2_Oxidoreductase"/>
</dbReference>
<evidence type="ECO:0000313" key="6">
    <source>
        <dbReference type="Proteomes" id="UP000231371"/>
    </source>
</evidence>
<name>A0A2H0KFD2_9BACT</name>
<accession>A0A2H0KFD2</accession>
<reference evidence="5 6" key="1">
    <citation type="submission" date="2017-09" db="EMBL/GenBank/DDBJ databases">
        <title>Depth-based differentiation of microbial function through sediment-hosted aquifers and enrichment of novel symbionts in the deep terrestrial subsurface.</title>
        <authorList>
            <person name="Probst A.J."/>
            <person name="Ladd B."/>
            <person name="Jarett J.K."/>
            <person name="Geller-Mcgrath D.E."/>
            <person name="Sieber C.M."/>
            <person name="Emerson J.B."/>
            <person name="Anantharaman K."/>
            <person name="Thomas B.C."/>
            <person name="Malmstrom R."/>
            <person name="Stieglmeier M."/>
            <person name="Klingl A."/>
            <person name="Woyke T."/>
            <person name="Ryan C.M."/>
            <person name="Banfield J.F."/>
        </authorList>
    </citation>
    <scope>NUCLEOTIDE SEQUENCE [LARGE SCALE GENOMIC DNA]</scope>
    <source>
        <strain evidence="5">CG11_big_fil_rev_8_21_14_0_20_40_12</strain>
    </source>
</reference>
<evidence type="ECO:0000256" key="2">
    <source>
        <dbReference type="ARBA" id="ARBA00023004"/>
    </source>
</evidence>
<dbReference type="AlphaFoldDB" id="A0A2H0KFD2"/>
<keyword evidence="1" id="KW-0479">Metal-binding</keyword>
<dbReference type="PANTHER" id="PTHR43312">
    <property type="entry name" value="D-THREO-ALDOSE 1-DEHYDROGENASE"/>
    <property type="match status" value="1"/>
</dbReference>
<evidence type="ECO:0000256" key="1">
    <source>
        <dbReference type="ARBA" id="ARBA00022723"/>
    </source>
</evidence>
<evidence type="ECO:0000259" key="4">
    <source>
        <dbReference type="PROSITE" id="PS51379"/>
    </source>
</evidence>
<keyword evidence="2" id="KW-0408">Iron</keyword>
<dbReference type="InterPro" id="IPR017900">
    <property type="entry name" value="4Fe4S_Fe_S_CS"/>
</dbReference>
<dbReference type="PROSITE" id="PS00198">
    <property type="entry name" value="4FE4S_FER_1"/>
    <property type="match status" value="1"/>
</dbReference>
<dbReference type="PANTHER" id="PTHR43312:SF2">
    <property type="entry name" value="OXIDOREDUCTASE"/>
    <property type="match status" value="1"/>
</dbReference>
<dbReference type="InterPro" id="IPR036812">
    <property type="entry name" value="NAD(P)_OxRdtase_dom_sf"/>
</dbReference>
<proteinExistence type="predicted"/>
<keyword evidence="3" id="KW-0411">Iron-sulfur</keyword>
<evidence type="ECO:0000313" key="5">
    <source>
        <dbReference type="EMBL" id="PIQ69952.1"/>
    </source>
</evidence>
<dbReference type="PROSITE" id="PS51379">
    <property type="entry name" value="4FE4S_FER_2"/>
    <property type="match status" value="1"/>
</dbReference>
<gene>
    <name evidence="5" type="ORF">COV89_03240</name>
</gene>
<dbReference type="InterPro" id="IPR020471">
    <property type="entry name" value="AKR"/>
</dbReference>
<protein>
    <submittedName>
        <fullName evidence="5">Aldo/keto reductase</fullName>
    </submittedName>
</protein>
<dbReference type="SUPFAM" id="SSF51430">
    <property type="entry name" value="NAD(P)-linked oxidoreductase"/>
    <property type="match status" value="1"/>
</dbReference>
<feature type="domain" description="4Fe-4S ferredoxin-type" evidence="4">
    <location>
        <begin position="339"/>
        <end position="367"/>
    </location>
</feature>
<dbReference type="CDD" id="cd19096">
    <property type="entry name" value="AKR_Fe-S_oxidoreductase"/>
    <property type="match status" value="1"/>
</dbReference>
<dbReference type="Proteomes" id="UP000231371">
    <property type="component" value="Unassembled WGS sequence"/>
</dbReference>
<dbReference type="Pfam" id="PF13187">
    <property type="entry name" value="Fer4_9"/>
    <property type="match status" value="1"/>
</dbReference>
<dbReference type="GO" id="GO:0046872">
    <property type="term" value="F:metal ion binding"/>
    <property type="evidence" value="ECO:0007669"/>
    <property type="project" value="UniProtKB-KW"/>
</dbReference>
<dbReference type="EMBL" id="PCVI01000050">
    <property type="protein sequence ID" value="PIQ69952.1"/>
    <property type="molecule type" value="Genomic_DNA"/>
</dbReference>
<sequence length="378" mass="43497">MKYRTFGKIDFKPSALGFGAMRFPVIDNNSSQIDKKQAEQMVYHAIDNGVNYLDTAYLYHQGQSEVFLGEILKNGYRQKVKIATKLPVWMIESKSDFDKLLDEELTRLQTDYIDFYLLHDLNKEKWSKVLKFDLIGQVEKAISKGKIKNLGFSFHDDFLVFKEIVNGYDKWGFCLIQYNFMDKNIQAGKKGLKYAAEKGLAVVIMEPLKGGRLASAPPSVQKIWDSAKTKRTPVEWALSWVWNQPEVSLVLSGMSSLHQVKENIEFANSSKTKMLSTEELSLFEEVKKEYQKLFPIPCTNCQYCLPCPQGVNIPKVFEIYNNCFAYQNAQIEKKQYQFLPPEERAENCVSCKKCESLCPQKIKISEELKKAWKVLSAS</sequence>
<dbReference type="PRINTS" id="PR00069">
    <property type="entry name" value="ALDKETRDTASE"/>
</dbReference>
<dbReference type="Gene3D" id="3.20.20.100">
    <property type="entry name" value="NADP-dependent oxidoreductase domain"/>
    <property type="match status" value="1"/>
</dbReference>
<dbReference type="GO" id="GO:0016491">
    <property type="term" value="F:oxidoreductase activity"/>
    <property type="evidence" value="ECO:0007669"/>
    <property type="project" value="InterPro"/>
</dbReference>
<organism evidence="5 6">
    <name type="scientific">Candidatus Shapirobacteria bacterium CG11_big_fil_rev_8_21_14_0_20_40_12</name>
    <dbReference type="NCBI Taxonomy" id="1974889"/>
    <lineage>
        <taxon>Bacteria</taxon>
        <taxon>Candidatus Shapironibacteriota</taxon>
    </lineage>
</organism>
<dbReference type="InterPro" id="IPR023210">
    <property type="entry name" value="NADP_OxRdtase_dom"/>
</dbReference>